<feature type="compositionally biased region" description="Pro residues" evidence="1">
    <location>
        <begin position="331"/>
        <end position="340"/>
    </location>
</feature>
<evidence type="ECO:0000259" key="2">
    <source>
        <dbReference type="Pfam" id="PF07179"/>
    </source>
</evidence>
<protein>
    <submittedName>
        <fullName evidence="3">SseB protein N-terminal domain-containing protein</fullName>
    </submittedName>
</protein>
<reference evidence="3 4" key="1">
    <citation type="submission" date="2017-06" db="EMBL/GenBank/DDBJ databases">
        <authorList>
            <person name="Kim H.J."/>
            <person name="Triplett B.A."/>
        </authorList>
    </citation>
    <scope>NUCLEOTIDE SEQUENCE [LARGE SCALE GENOMIC DNA]</scope>
    <source>
        <strain evidence="3 4">CGMCC 4.5593</strain>
    </source>
</reference>
<feature type="compositionally biased region" description="Polar residues" evidence="1">
    <location>
        <begin position="974"/>
        <end position="993"/>
    </location>
</feature>
<feature type="compositionally biased region" description="Low complexity" evidence="1">
    <location>
        <begin position="906"/>
        <end position="919"/>
    </location>
</feature>
<proteinExistence type="predicted"/>
<feature type="compositionally biased region" description="Polar residues" evidence="1">
    <location>
        <begin position="1031"/>
        <end position="1043"/>
    </location>
</feature>
<feature type="compositionally biased region" description="Low complexity" evidence="1">
    <location>
        <begin position="213"/>
        <end position="223"/>
    </location>
</feature>
<feature type="compositionally biased region" description="Polar residues" evidence="1">
    <location>
        <begin position="477"/>
        <end position="488"/>
    </location>
</feature>
<feature type="compositionally biased region" description="Polar residues" evidence="1">
    <location>
        <begin position="437"/>
        <end position="448"/>
    </location>
</feature>
<evidence type="ECO:0000256" key="1">
    <source>
        <dbReference type="SAM" id="MobiDB-lite"/>
    </source>
</evidence>
<feature type="compositionally biased region" description="Polar residues" evidence="1">
    <location>
        <begin position="646"/>
        <end position="659"/>
    </location>
</feature>
<feature type="compositionally biased region" description="Low complexity" evidence="1">
    <location>
        <begin position="1044"/>
        <end position="1062"/>
    </location>
</feature>
<feature type="compositionally biased region" description="Pro residues" evidence="1">
    <location>
        <begin position="313"/>
        <end position="322"/>
    </location>
</feature>
<sequence length="1572" mass="163858">MTDWEPATEVEAAMRDALRAGDQELYFRILARSELLLPVSSDALAGRAQVGWGTWTTNGRTHVLAFTSGEALRICLADNAGSARRMPYHDLAATWPNLEWWLAVNPGLPIEGYLPAWFVAQLARGDVKLPGRTMGARARLDRAESAARARARASVPGQVVQGEIIEPPFVDRAAAVTGPVLEPDSIEPPQRNRPTRPPGFDSPLASMRRRGGVPAPTDATPSSPAAPPPFRPVPTPHVTDVTPEPYRSPMPPPQVADVTPEPYRSPMPPPQVTDVTPEPYRSPMPAPQVADVTPEPYRSPMPAPQVADVTPEPYRPPTPPPQVTDVTPEPYRTPMPPPQVGDPAPHRQRPVQRPAANGESAWPPPVVHGDPTPRPLRQPTDPPRDATERPTPSMRPRSPFRDDPARSSPPGRFAPPRPPRPQARPTSGGGFFGGSDQPEQGQSPSRSGTPGRDDQRQPNWSPANGAATSVPHETRPSAGTPNGSATSPSPWPAAGRDAPGWADSTPPARPAPAWPAAPAPSPTASPSDASAQPWAARQPGPDLSGANGPRTDRPVGSGPRSSSDLGPVRRTPGQSWPETPVGGAPRPQEPPAAQPWPGQQPGSVPGGPTGLGDASWPGRASGSAPAQRWADQGSDAPASSGAASFQPVSGTPASTTPQSWDRMASTPAAPVGDPQNAAADRWTDLHAPATPVEPAPVVGAKPTPRATDLWSDQKRSDPTATSEPAARATDLWSAQQPAGGPATAAEKPRATDLWSAPRPLGEPAPAAAGQPPATDSWSGDPGGSQAGSAKPRATDLWSGDPVAGGPQAGSGKPLSTDLWSGGQPTDGLEHPGSDQPRATDLWSGERPAAGSVDGVQRSGSDKPEATGLWSAERPVAGAAEDAPQVDSDQSRAAELLSGGQPNGSVDAARADAGGPRAADLWSDSKPTETGEPAPRGQQPAESKAPTASDLPGATDLWKARATAAEPAARATDLWSGQTSTVAETARPQSAGDQSRTEDGVAGEAASSPGSLWSGQKPDEAVPAKPAAADQWSGQNTEWSGQNTEPARSAESANAEEPAESGSLGTDLWSAAESQPGAAESTPRAVDLWANQTTEQARTDQPAKTDQPVKTDEPAKTDGSANTDEPDTTDEPAAAPAVSLWAEQKPASDPADLWSGDSPAGTPSLSWSDAASAGTAENPVTTPATSWSGRASTGTDRQWTDSTTPASDDAAAHSWAGRTPTTGTTASSWMERPVAQQEPSVFAANAGPVPADFVPANDVEESLLTAAGSGSTDTFLSTLLLARVLLPVSTESAKNAQPGSDGFVWRTETIDDEPFVVVFTSAERMAEYLDKGTETVTVKFVRLINSWPKENWSFAVNPGTPVGAKLPGAQIVALASWAAEVGLSSGDDEPVVAAAPKEEAPAPDPAPAAVDAALPTMMQKTIAPSQVDYYLERGYDRVSGFVHRVTEVSHLRTPAQLFTALGLGYASSPFAADAGEVYVLRWPAYRPSLYRIPYGGQNENAMRAMEGWVIERSPFRGNGFAPGEGSDVIAEFKVDSARLPHGAQLWLIRADGSEKVVATLDADAPGWTRAGDQ</sequence>
<feature type="compositionally biased region" description="Polar residues" evidence="1">
    <location>
        <begin position="1218"/>
        <end position="1227"/>
    </location>
</feature>
<dbReference type="EMBL" id="FZPH01000010">
    <property type="protein sequence ID" value="SNT57259.1"/>
    <property type="molecule type" value="Genomic_DNA"/>
</dbReference>
<feature type="compositionally biased region" description="Polar residues" evidence="1">
    <location>
        <begin position="1177"/>
        <end position="1196"/>
    </location>
</feature>
<name>A0A239NT15_9ACTN</name>
<organism evidence="3 4">
    <name type="scientific">Asanoa hainanensis</name>
    <dbReference type="NCBI Taxonomy" id="560556"/>
    <lineage>
        <taxon>Bacteria</taxon>
        <taxon>Bacillati</taxon>
        <taxon>Actinomycetota</taxon>
        <taxon>Actinomycetes</taxon>
        <taxon>Micromonosporales</taxon>
        <taxon>Micromonosporaceae</taxon>
        <taxon>Asanoa</taxon>
    </lineage>
</organism>
<gene>
    <name evidence="3" type="ORF">SAMN05421812_110108</name>
</gene>
<dbReference type="Pfam" id="PF07179">
    <property type="entry name" value="SseB"/>
    <property type="match status" value="2"/>
</dbReference>
<feature type="domain" description="SseB protein N-terminal" evidence="2">
    <location>
        <begin position="1261"/>
        <end position="1370"/>
    </location>
</feature>
<keyword evidence="4" id="KW-1185">Reference proteome</keyword>
<evidence type="ECO:0000313" key="3">
    <source>
        <dbReference type="EMBL" id="SNT57259.1"/>
    </source>
</evidence>
<feature type="compositionally biased region" description="Low complexity" evidence="1">
    <location>
        <begin position="734"/>
        <end position="745"/>
    </location>
</feature>
<feature type="compositionally biased region" description="Pro residues" evidence="1">
    <location>
        <begin position="412"/>
        <end position="422"/>
    </location>
</feature>
<feature type="compositionally biased region" description="Low complexity" evidence="1">
    <location>
        <begin position="236"/>
        <end position="245"/>
    </location>
</feature>
<feature type="compositionally biased region" description="Low complexity" evidence="1">
    <location>
        <begin position="756"/>
        <end position="773"/>
    </location>
</feature>
<feature type="compositionally biased region" description="Low complexity" evidence="1">
    <location>
        <begin position="687"/>
        <end position="700"/>
    </location>
</feature>
<feature type="compositionally biased region" description="Pro residues" evidence="1">
    <location>
        <begin position="224"/>
        <end position="235"/>
    </location>
</feature>
<feature type="compositionally biased region" description="Pro residues" evidence="1">
    <location>
        <begin position="362"/>
        <end position="376"/>
    </location>
</feature>
<feature type="compositionally biased region" description="Pro residues" evidence="1">
    <location>
        <begin position="507"/>
        <end position="523"/>
    </location>
</feature>
<dbReference type="Proteomes" id="UP000198362">
    <property type="component" value="Unassembled WGS sequence"/>
</dbReference>
<feature type="domain" description="SseB protein N-terminal" evidence="2">
    <location>
        <begin position="12"/>
        <end position="119"/>
    </location>
</feature>
<dbReference type="RefSeq" id="WP_342745670.1">
    <property type="nucleotide sequence ID" value="NZ_FZPH01000010.1"/>
</dbReference>
<evidence type="ECO:0000313" key="4">
    <source>
        <dbReference type="Proteomes" id="UP000198362"/>
    </source>
</evidence>
<feature type="compositionally biased region" description="Low complexity" evidence="1">
    <location>
        <begin position="959"/>
        <end position="971"/>
    </location>
</feature>
<feature type="compositionally biased region" description="Low complexity" evidence="1">
    <location>
        <begin position="630"/>
        <end position="644"/>
    </location>
</feature>
<accession>A0A239NT15</accession>
<dbReference type="InterPro" id="IPR009839">
    <property type="entry name" value="SseB_N"/>
</dbReference>
<feature type="compositionally biased region" description="Basic and acidic residues" evidence="1">
    <location>
        <begin position="1096"/>
        <end position="1115"/>
    </location>
</feature>
<feature type="compositionally biased region" description="Low complexity" evidence="1">
    <location>
        <begin position="1199"/>
        <end position="1213"/>
    </location>
</feature>
<feature type="region of interest" description="Disordered" evidence="1">
    <location>
        <begin position="180"/>
        <end position="1231"/>
    </location>
</feature>